<evidence type="ECO:0000256" key="1">
    <source>
        <dbReference type="ARBA" id="ARBA00004323"/>
    </source>
</evidence>
<accession>A0A2Y9A7A7</accession>
<protein>
    <recommendedName>
        <fullName evidence="14">Peptide O-xylosyltransferase</fullName>
    </recommendedName>
</protein>
<dbReference type="EMBL" id="UETC01000001">
    <property type="protein sequence ID" value="SSA38057.1"/>
    <property type="molecule type" value="Genomic_DNA"/>
</dbReference>
<dbReference type="GO" id="GO:0015012">
    <property type="term" value="P:heparan sulfate proteoglycan biosynthetic process"/>
    <property type="evidence" value="ECO:0007669"/>
    <property type="project" value="TreeGrafter"/>
</dbReference>
<evidence type="ECO:0000256" key="2">
    <source>
        <dbReference type="ARBA" id="ARBA00004648"/>
    </source>
</evidence>
<keyword evidence="3" id="KW-0328">Glycosyltransferase</keyword>
<dbReference type="Proteomes" id="UP000251571">
    <property type="component" value="Unassembled WGS sequence"/>
</dbReference>
<evidence type="ECO:0000256" key="11">
    <source>
        <dbReference type="ARBA" id="ARBA00023136"/>
    </source>
</evidence>
<dbReference type="InterPro" id="IPR003406">
    <property type="entry name" value="Glyco_trans_14"/>
</dbReference>
<evidence type="ECO:0000313" key="19">
    <source>
        <dbReference type="Proteomes" id="UP000251571"/>
    </source>
</evidence>
<keyword evidence="18" id="KW-1185">Reference proteome</keyword>
<keyword evidence="4" id="KW-0808">Transferase</keyword>
<keyword evidence="7" id="KW-0256">Endoplasmic reticulum</keyword>
<comment type="subcellular location">
    <subcellularLocation>
        <location evidence="2">Endoplasmic reticulum membrane</location>
        <topology evidence="2">Single-pass type II membrane protein</topology>
    </subcellularLocation>
    <subcellularLocation>
        <location evidence="1">Golgi apparatus membrane</location>
        <topology evidence="1">Single-pass type II membrane protein</topology>
    </subcellularLocation>
</comment>
<keyword evidence="9" id="KW-1133">Transmembrane helix</keyword>
<evidence type="ECO:0000256" key="5">
    <source>
        <dbReference type="ARBA" id="ARBA00022692"/>
    </source>
</evidence>
<evidence type="ECO:0000256" key="7">
    <source>
        <dbReference type="ARBA" id="ARBA00022824"/>
    </source>
</evidence>
<evidence type="ECO:0000313" key="16">
    <source>
        <dbReference type="EMBL" id="PWJ21779.1"/>
    </source>
</evidence>
<evidence type="ECO:0000256" key="8">
    <source>
        <dbReference type="ARBA" id="ARBA00022968"/>
    </source>
</evidence>
<gene>
    <name evidence="16" type="ORF">BCF38_101187</name>
    <name evidence="17" type="ORF">SAMN05421539_101187</name>
</gene>
<keyword evidence="10" id="KW-0333">Golgi apparatus</keyword>
<evidence type="ECO:0000256" key="13">
    <source>
        <dbReference type="ARBA" id="ARBA00023180"/>
    </source>
</evidence>
<dbReference type="InterPro" id="IPR043538">
    <property type="entry name" value="XYLT"/>
</dbReference>
<keyword evidence="6" id="KW-0479">Metal-binding</keyword>
<proteinExistence type="predicted"/>
<evidence type="ECO:0000256" key="10">
    <source>
        <dbReference type="ARBA" id="ARBA00023034"/>
    </source>
</evidence>
<dbReference type="RefSeq" id="WP_109562419.1">
    <property type="nucleotide sequence ID" value="NZ_QGDJ01000001.1"/>
</dbReference>
<sequence>MSLGVVLLVHTAFDRAAQVARHWADAGCGVVIHVDAKVPRAAFRAFRDRFAGEERVRFCKRVRVEWGTWSLVAATQIASARLLEAFPDATHVYLASGACLPLRPVAELESYLADRPGTDFIESVAVAEADWAIDGLEAERFTLRFPFSWRKRRKLFDAWTEAQRKLGLTRRLPDGLAPHLGSQWWCLTRETLQAILEAPDRRVMDAYFASVWIPDESYFQSLARRHSARIESRSLTLAKFDLQGKPHIFYDDHRPLLERSDCFVARKIWPGAEALYATFLDPDRPAARLAEPDPGKIDRVFSRANQRRANGRAGLLNQGRFPKKGREGKLTAAPYAVFCGLDALYPEWEPWLARRLGGRVHGHLFHPDGAEFAGREAVTQGCLSADPALRDYRPEQFLGNLIWNTRGERQAWQFGPADTQAVAPFLLRDRNATFTVVSGAWAVPLLQSERPFDEIRAEIARLQRVEAAFLRLLDGPEVAARVHRWTLAEFAAGPADRLDPVLAEIAGREEARPLPEIRDLSDIPALLQRLRDAGVKPTVMGDFGVAPSPAPRVGGPGLAG</sequence>
<dbReference type="InterPro" id="IPR045971">
    <property type="entry name" value="DUF5927"/>
</dbReference>
<evidence type="ECO:0000256" key="9">
    <source>
        <dbReference type="ARBA" id="ARBA00022989"/>
    </source>
</evidence>
<organism evidence="17 19">
    <name type="scientific">Jannaschia seohaensis</name>
    <dbReference type="NCBI Taxonomy" id="475081"/>
    <lineage>
        <taxon>Bacteria</taxon>
        <taxon>Pseudomonadati</taxon>
        <taxon>Pseudomonadota</taxon>
        <taxon>Alphaproteobacteria</taxon>
        <taxon>Rhodobacterales</taxon>
        <taxon>Roseobacteraceae</taxon>
        <taxon>Jannaschia</taxon>
    </lineage>
</organism>
<dbReference type="GO" id="GO:0050650">
    <property type="term" value="P:chondroitin sulfate proteoglycan biosynthetic process"/>
    <property type="evidence" value="ECO:0007669"/>
    <property type="project" value="TreeGrafter"/>
</dbReference>
<evidence type="ECO:0000256" key="3">
    <source>
        <dbReference type="ARBA" id="ARBA00022676"/>
    </source>
</evidence>
<keyword evidence="13" id="KW-0325">Glycoprotein</keyword>
<dbReference type="OrthoDB" id="7943907at2"/>
<dbReference type="PANTHER" id="PTHR46025">
    <property type="entry name" value="XYLOSYLTRANSFERASE OXT"/>
    <property type="match status" value="1"/>
</dbReference>
<dbReference type="AlphaFoldDB" id="A0A2Y9A7A7"/>
<evidence type="ECO:0000256" key="6">
    <source>
        <dbReference type="ARBA" id="ARBA00022723"/>
    </source>
</evidence>
<evidence type="ECO:0000256" key="12">
    <source>
        <dbReference type="ARBA" id="ARBA00023157"/>
    </source>
</evidence>
<dbReference type="GO" id="GO:0016020">
    <property type="term" value="C:membrane"/>
    <property type="evidence" value="ECO:0007669"/>
    <property type="project" value="InterPro"/>
</dbReference>
<dbReference type="Proteomes" id="UP000245839">
    <property type="component" value="Unassembled WGS sequence"/>
</dbReference>
<keyword evidence="11" id="KW-0472">Membrane</keyword>
<reference evidence="16 18" key="2">
    <citation type="submission" date="2018-03" db="EMBL/GenBank/DDBJ databases">
        <title>Genomic Encyclopedia of Archaeal and Bacterial Type Strains, Phase II (KMG-II): from individual species to whole genera.</title>
        <authorList>
            <person name="Goeker M."/>
        </authorList>
    </citation>
    <scope>NUCLEOTIDE SEQUENCE [LARGE SCALE GENOMIC DNA]</scope>
    <source>
        <strain evidence="16 18">DSM 25227</strain>
    </source>
</reference>
<reference evidence="17 19" key="1">
    <citation type="submission" date="2016-10" db="EMBL/GenBank/DDBJ databases">
        <authorList>
            <person name="Cai Z."/>
        </authorList>
    </citation>
    <scope>NUCLEOTIDE SEQUENCE [LARGE SCALE GENOMIC DNA]</scope>
    <source>
        <strain evidence="17 19">DSM 25227</strain>
    </source>
</reference>
<evidence type="ECO:0000313" key="18">
    <source>
        <dbReference type="Proteomes" id="UP000245839"/>
    </source>
</evidence>
<dbReference type="GO" id="GO:0046872">
    <property type="term" value="F:metal ion binding"/>
    <property type="evidence" value="ECO:0007669"/>
    <property type="project" value="UniProtKB-KW"/>
</dbReference>
<keyword evidence="12" id="KW-1015">Disulfide bond</keyword>
<feature type="domain" description="DUF5927" evidence="15">
    <location>
        <begin position="266"/>
        <end position="550"/>
    </location>
</feature>
<dbReference type="EMBL" id="QGDJ01000001">
    <property type="protein sequence ID" value="PWJ21779.1"/>
    <property type="molecule type" value="Genomic_DNA"/>
</dbReference>
<dbReference type="PANTHER" id="PTHR46025:SF3">
    <property type="entry name" value="XYLOSYLTRANSFERASE OXT"/>
    <property type="match status" value="1"/>
</dbReference>
<name>A0A2Y9A7A7_9RHOB</name>
<evidence type="ECO:0000259" key="15">
    <source>
        <dbReference type="Pfam" id="PF19349"/>
    </source>
</evidence>
<keyword evidence="5" id="KW-0812">Transmembrane</keyword>
<evidence type="ECO:0000256" key="14">
    <source>
        <dbReference type="ARBA" id="ARBA00042865"/>
    </source>
</evidence>
<keyword evidence="8" id="KW-0735">Signal-anchor</keyword>
<dbReference type="Pfam" id="PF02485">
    <property type="entry name" value="Branch"/>
    <property type="match status" value="1"/>
</dbReference>
<evidence type="ECO:0000313" key="17">
    <source>
        <dbReference type="EMBL" id="SSA38057.1"/>
    </source>
</evidence>
<evidence type="ECO:0000256" key="4">
    <source>
        <dbReference type="ARBA" id="ARBA00022679"/>
    </source>
</evidence>
<dbReference type="GO" id="GO:0030158">
    <property type="term" value="F:protein xylosyltransferase activity"/>
    <property type="evidence" value="ECO:0007669"/>
    <property type="project" value="InterPro"/>
</dbReference>
<dbReference type="Pfam" id="PF19349">
    <property type="entry name" value="DUF5927"/>
    <property type="match status" value="1"/>
</dbReference>